<comment type="caution">
    <text evidence="1">The sequence shown here is derived from an EMBL/GenBank/DDBJ whole genome shotgun (WGS) entry which is preliminary data.</text>
</comment>
<evidence type="ECO:0008006" key="3">
    <source>
        <dbReference type="Google" id="ProtNLM"/>
    </source>
</evidence>
<reference evidence="1" key="1">
    <citation type="journal article" date="2022" name="Int. J. Mol. Sci.">
        <title>Draft Genome of Tanacetum Coccineum: Genomic Comparison of Closely Related Tanacetum-Family Plants.</title>
        <authorList>
            <person name="Yamashiro T."/>
            <person name="Shiraishi A."/>
            <person name="Nakayama K."/>
            <person name="Satake H."/>
        </authorList>
    </citation>
    <scope>NUCLEOTIDE SEQUENCE</scope>
</reference>
<dbReference type="EMBL" id="BQNB010012838">
    <property type="protein sequence ID" value="GJT08537.1"/>
    <property type="molecule type" value="Genomic_DNA"/>
</dbReference>
<keyword evidence="2" id="KW-1185">Reference proteome</keyword>
<dbReference type="Proteomes" id="UP001151760">
    <property type="component" value="Unassembled WGS sequence"/>
</dbReference>
<dbReference type="PANTHER" id="PTHR31248">
    <property type="entry name" value="DOMAIN PROTEIN, PUTATIVE (AFU_ORTHOLOGUE AFUA_5G04290)-RELATED"/>
    <property type="match status" value="1"/>
</dbReference>
<evidence type="ECO:0000313" key="1">
    <source>
        <dbReference type="EMBL" id="GJT08537.1"/>
    </source>
</evidence>
<gene>
    <name evidence="1" type="ORF">Tco_0842999</name>
</gene>
<organism evidence="1 2">
    <name type="scientific">Tanacetum coccineum</name>
    <dbReference type="NCBI Taxonomy" id="301880"/>
    <lineage>
        <taxon>Eukaryota</taxon>
        <taxon>Viridiplantae</taxon>
        <taxon>Streptophyta</taxon>
        <taxon>Embryophyta</taxon>
        <taxon>Tracheophyta</taxon>
        <taxon>Spermatophyta</taxon>
        <taxon>Magnoliopsida</taxon>
        <taxon>eudicotyledons</taxon>
        <taxon>Gunneridae</taxon>
        <taxon>Pentapetalae</taxon>
        <taxon>asterids</taxon>
        <taxon>campanulids</taxon>
        <taxon>Asterales</taxon>
        <taxon>Asteraceae</taxon>
        <taxon>Asteroideae</taxon>
        <taxon>Anthemideae</taxon>
        <taxon>Anthemidinae</taxon>
        <taxon>Tanacetum</taxon>
    </lineage>
</organism>
<name>A0ABQ5B316_9ASTR</name>
<evidence type="ECO:0000313" key="2">
    <source>
        <dbReference type="Proteomes" id="UP001151760"/>
    </source>
</evidence>
<protein>
    <recommendedName>
        <fullName evidence="3">Glycine-rich protein A3</fullName>
    </recommendedName>
</protein>
<dbReference type="PANTHER" id="PTHR31248:SF2">
    <property type="entry name" value="DOMAIN PROTEIN, PUTATIVE (AFU_ORTHOLOGUE AFUA_5G04290)-RELATED"/>
    <property type="match status" value="1"/>
</dbReference>
<reference evidence="1" key="2">
    <citation type="submission" date="2022-01" db="EMBL/GenBank/DDBJ databases">
        <authorList>
            <person name="Yamashiro T."/>
            <person name="Shiraishi A."/>
            <person name="Satake H."/>
            <person name="Nakayama K."/>
        </authorList>
    </citation>
    <scope>NUCLEOTIDE SEQUENCE</scope>
</reference>
<sequence length="155" mass="16963">MGSGYDNNHNADRGLFSHFVGGGHYPPPVGYAYPYPPPVGYPHGGYSSHGGYPPHAYPPHGGYPPTAYPASSTHYYSGHGGHKHGMGTFLAGGAAAVAASYGAHHMPHHGYGSHGYGYHSHHHHHGKLKHYKFKRAKFGKRWKHGGFYGRHKMWK</sequence>
<proteinExistence type="predicted"/>
<accession>A0ABQ5B316</accession>